<dbReference type="EMBL" id="RBIL01000001">
    <property type="protein sequence ID" value="RKQ93980.1"/>
    <property type="molecule type" value="Genomic_DNA"/>
</dbReference>
<feature type="chain" id="PRO_5024991874" evidence="1">
    <location>
        <begin position="21"/>
        <end position="175"/>
    </location>
</feature>
<proteinExistence type="predicted"/>
<keyword evidence="1" id="KW-0732">Signal</keyword>
<keyword evidence="3" id="KW-1185">Reference proteome</keyword>
<comment type="caution">
    <text evidence="2">The sequence shown here is derived from an EMBL/GenBank/DDBJ whole genome shotgun (WGS) entry which is preliminary data.</text>
</comment>
<dbReference type="AlphaFoldDB" id="A0A660LIR5"/>
<dbReference type="Proteomes" id="UP000278962">
    <property type="component" value="Unassembled WGS sequence"/>
</dbReference>
<evidence type="ECO:0000313" key="2">
    <source>
        <dbReference type="EMBL" id="RKQ93980.1"/>
    </source>
</evidence>
<name>A0A660LIR5_9ACTN</name>
<sequence length="175" mass="19539">MRALALAGLIALATAADASAATFDRTCETHAEGPDPDEIVKPDARRDLVVGRVMLLNVRAAGRELPTYKSRDRYLIKTPVIIRTGAPVVVRVAERDRKHVALNFDASDQRRGQHSVRFHPCPPDTERFSDGKPLGEWTAYPGGLILRRPRCVTFEFLEEGKPTVRRRVALGKRCR</sequence>
<evidence type="ECO:0000256" key="1">
    <source>
        <dbReference type="SAM" id="SignalP"/>
    </source>
</evidence>
<accession>A0A660LIR5</accession>
<feature type="signal peptide" evidence="1">
    <location>
        <begin position="1"/>
        <end position="20"/>
    </location>
</feature>
<evidence type="ECO:0000313" key="3">
    <source>
        <dbReference type="Proteomes" id="UP000278962"/>
    </source>
</evidence>
<gene>
    <name evidence="2" type="ORF">C8N24_3856</name>
</gene>
<dbReference type="OrthoDB" id="9904230at2"/>
<organism evidence="2 3">
    <name type="scientific">Solirubrobacter pauli</name>
    <dbReference type="NCBI Taxonomy" id="166793"/>
    <lineage>
        <taxon>Bacteria</taxon>
        <taxon>Bacillati</taxon>
        <taxon>Actinomycetota</taxon>
        <taxon>Thermoleophilia</taxon>
        <taxon>Solirubrobacterales</taxon>
        <taxon>Solirubrobacteraceae</taxon>
        <taxon>Solirubrobacter</taxon>
    </lineage>
</organism>
<protein>
    <submittedName>
        <fullName evidence="2">Uncharacterized protein</fullName>
    </submittedName>
</protein>
<reference evidence="2 3" key="1">
    <citation type="submission" date="2018-10" db="EMBL/GenBank/DDBJ databases">
        <title>Genomic Encyclopedia of Archaeal and Bacterial Type Strains, Phase II (KMG-II): from individual species to whole genera.</title>
        <authorList>
            <person name="Goeker M."/>
        </authorList>
    </citation>
    <scope>NUCLEOTIDE SEQUENCE [LARGE SCALE GENOMIC DNA]</scope>
    <source>
        <strain evidence="2 3">DSM 14954</strain>
    </source>
</reference>
<dbReference type="RefSeq" id="WP_121252586.1">
    <property type="nucleotide sequence ID" value="NZ_RBIL01000001.1"/>
</dbReference>